<evidence type="ECO:0000313" key="2">
    <source>
        <dbReference type="Proteomes" id="UP000199673"/>
    </source>
</evidence>
<accession>A0A1I6YM24</accession>
<gene>
    <name evidence="1" type="ORF">SAMN04489724_1095</name>
</gene>
<dbReference type="Proteomes" id="UP000199673">
    <property type="component" value="Unassembled WGS sequence"/>
</dbReference>
<sequence>MRVALRSKLCFGQTETLASLRSEIKNSLRSFTDMARPKLPQKEKKRIKFSFKMDEGEFEQLAKLCEYSDLSASEVIRSCVFKNRLLKARTPILEKQTYLELKKIGTNINQIAKHYNSNIPVPSDKLAAFLALHEKLNLLIKHLVDDH</sequence>
<dbReference type="AlphaFoldDB" id="A0A1I6YM24"/>
<dbReference type="RefSeq" id="WP_244545449.1">
    <property type="nucleotide sequence ID" value="NZ_FPBF01000001.1"/>
</dbReference>
<dbReference type="InterPro" id="IPR053842">
    <property type="entry name" value="NikA-like"/>
</dbReference>
<name>A0A1I6YM24_9BACT</name>
<protein>
    <submittedName>
        <fullName evidence="1">Mobilisation protein (MobC)</fullName>
    </submittedName>
</protein>
<dbReference type="EMBL" id="FPBF01000001">
    <property type="protein sequence ID" value="SFT51492.1"/>
    <property type="molecule type" value="Genomic_DNA"/>
</dbReference>
<organism evidence="1 2">
    <name type="scientific">Algoriphagus locisalis</name>
    <dbReference type="NCBI Taxonomy" id="305507"/>
    <lineage>
        <taxon>Bacteria</taxon>
        <taxon>Pseudomonadati</taxon>
        <taxon>Bacteroidota</taxon>
        <taxon>Cytophagia</taxon>
        <taxon>Cytophagales</taxon>
        <taxon>Cyclobacteriaceae</taxon>
        <taxon>Algoriphagus</taxon>
    </lineage>
</organism>
<dbReference type="STRING" id="305507.SAMN04489724_1095"/>
<evidence type="ECO:0000313" key="1">
    <source>
        <dbReference type="EMBL" id="SFT51492.1"/>
    </source>
</evidence>
<keyword evidence="2" id="KW-1185">Reference proteome</keyword>
<proteinExistence type="predicted"/>
<reference evidence="2" key="1">
    <citation type="submission" date="2016-10" db="EMBL/GenBank/DDBJ databases">
        <authorList>
            <person name="Varghese N."/>
            <person name="Submissions S."/>
        </authorList>
    </citation>
    <scope>NUCLEOTIDE SEQUENCE [LARGE SCALE GENOMIC DNA]</scope>
    <source>
        <strain evidence="2">DSM 23445</strain>
    </source>
</reference>
<dbReference type="Pfam" id="PF21983">
    <property type="entry name" value="NikA-like"/>
    <property type="match status" value="1"/>
</dbReference>